<keyword evidence="3" id="KW-0732">Signal</keyword>
<evidence type="ECO:0000259" key="4">
    <source>
        <dbReference type="SMART" id="SM00939"/>
    </source>
</evidence>
<dbReference type="SUPFAM" id="SSF49785">
    <property type="entry name" value="Galactose-binding domain-like"/>
    <property type="match status" value="1"/>
</dbReference>
<dbReference type="Pfam" id="PF02129">
    <property type="entry name" value="Peptidase_S15"/>
    <property type="match status" value="1"/>
</dbReference>
<feature type="signal peptide" evidence="3">
    <location>
        <begin position="1"/>
        <end position="28"/>
    </location>
</feature>
<evidence type="ECO:0000256" key="1">
    <source>
        <dbReference type="ARBA" id="ARBA00022801"/>
    </source>
</evidence>
<organism evidence="5 6">
    <name type="scientific">Schumannella luteola</name>
    <dbReference type="NCBI Taxonomy" id="472059"/>
    <lineage>
        <taxon>Bacteria</taxon>
        <taxon>Bacillati</taxon>
        <taxon>Actinomycetota</taxon>
        <taxon>Actinomycetes</taxon>
        <taxon>Micrococcales</taxon>
        <taxon>Microbacteriaceae</taxon>
        <taxon>Schumannella</taxon>
    </lineage>
</organism>
<dbReference type="InterPro" id="IPR008979">
    <property type="entry name" value="Galactose-bd-like_sf"/>
</dbReference>
<name>A0A852YCT7_9MICO</name>
<protein>
    <recommendedName>
        <fullName evidence="4">Xaa-Pro dipeptidyl-peptidase C-terminal domain-containing protein</fullName>
    </recommendedName>
</protein>
<evidence type="ECO:0000256" key="3">
    <source>
        <dbReference type="SAM" id="SignalP"/>
    </source>
</evidence>
<keyword evidence="1" id="KW-0378">Hydrolase</keyword>
<keyword evidence="6" id="KW-1185">Reference proteome</keyword>
<dbReference type="Gene3D" id="3.40.50.1820">
    <property type="entry name" value="alpha/beta hydrolase"/>
    <property type="match status" value="2"/>
</dbReference>
<sequence length="612" mass="64981">MRTRRLIAPVAALALIASGALASAPALAQDAPTAGAQRTAPAGSPATASAAADAADTDPLPPAPVAPPVGEGVTSAENARVPAGASWTQHYFPSADDSGTQLHADVLVPEGLAADAKLTPIISVGPYFSHSGALAANEFTSAGPSARFQELITAGGMFDRGYALVLVDARNFGGSTGCQDGGGPGERADVKAAIEWAASQSWSTGRVGMYGKSYDAITGLIGNNLKLPELGAVVAQEPIWDLERNLASGGIPRATQVSIANFYSEAAGRVGLPDDDPYYQQMAAKTDPFCSVGYVDSMRSSDPAFWAERDFAERAKGTDTPILLTQGTTEWNTEAEGMAEFLENHRGIERGWIGPWDHKKGDDVAADGSLEMGRAGWFDEVFAFYDEHLKGVKPTTKVPAFAVQDSSGAWRGQKTWPVVDRTQTVTLDDGRYVDDGLAWHGKGRTGDRANSFSTWSEPVSAPTRITGTPSIDLRPDQHGNAYVRLYDVAPDGIATWFDEQASALRPGKTSIELRSTDWLLAKGHRLAVEIGTVAPAGGNLHLTNDWLDTPSGERIRITGAKLHLQFDDPADDVPTQGDPAFYLPGFVLLQSEKLSPQRADFRLDAPAKPERG</sequence>
<comment type="caution">
    <text evidence="5">The sequence shown here is derived from an EMBL/GenBank/DDBJ whole genome shotgun (WGS) entry which is preliminary data.</text>
</comment>
<gene>
    <name evidence="5" type="ORF">BJ979_000033</name>
</gene>
<dbReference type="GO" id="GO:0008239">
    <property type="term" value="F:dipeptidyl-peptidase activity"/>
    <property type="evidence" value="ECO:0007669"/>
    <property type="project" value="InterPro"/>
</dbReference>
<feature type="region of interest" description="Disordered" evidence="2">
    <location>
        <begin position="32"/>
        <end position="76"/>
    </location>
</feature>
<dbReference type="InterPro" id="IPR029058">
    <property type="entry name" value="AB_hydrolase_fold"/>
</dbReference>
<proteinExistence type="predicted"/>
<feature type="domain" description="Xaa-Pro dipeptidyl-peptidase C-terminal" evidence="4">
    <location>
        <begin position="382"/>
        <end position="575"/>
    </location>
</feature>
<dbReference type="SUPFAM" id="SSF53474">
    <property type="entry name" value="alpha/beta-Hydrolases"/>
    <property type="match status" value="1"/>
</dbReference>
<dbReference type="InterPro" id="IPR000383">
    <property type="entry name" value="Xaa-Pro-like_dom"/>
</dbReference>
<dbReference type="SMART" id="SM00939">
    <property type="entry name" value="PepX_C"/>
    <property type="match status" value="1"/>
</dbReference>
<dbReference type="InterPro" id="IPR005674">
    <property type="entry name" value="CocE/Ser_esterase"/>
</dbReference>
<dbReference type="NCBIfam" id="TIGR00976">
    <property type="entry name" value="CocE_NonD"/>
    <property type="match status" value="1"/>
</dbReference>
<dbReference type="AlphaFoldDB" id="A0A852YCT7"/>
<accession>A0A852YCT7</accession>
<evidence type="ECO:0000256" key="2">
    <source>
        <dbReference type="SAM" id="MobiDB-lite"/>
    </source>
</evidence>
<feature type="compositionally biased region" description="Low complexity" evidence="2">
    <location>
        <begin position="32"/>
        <end position="58"/>
    </location>
</feature>
<dbReference type="Proteomes" id="UP000553888">
    <property type="component" value="Unassembled WGS sequence"/>
</dbReference>
<dbReference type="RefSeq" id="WP_179564031.1">
    <property type="nucleotide sequence ID" value="NZ_JACBZY010000001.1"/>
</dbReference>
<reference evidence="5 6" key="1">
    <citation type="submission" date="2020-07" db="EMBL/GenBank/DDBJ databases">
        <title>Sequencing the genomes of 1000 actinobacteria strains.</title>
        <authorList>
            <person name="Klenk H.-P."/>
        </authorList>
    </citation>
    <scope>NUCLEOTIDE SEQUENCE [LARGE SCALE GENOMIC DNA]</scope>
    <source>
        <strain evidence="5 6">DSM 23141</strain>
    </source>
</reference>
<evidence type="ECO:0000313" key="6">
    <source>
        <dbReference type="Proteomes" id="UP000553888"/>
    </source>
</evidence>
<evidence type="ECO:0000313" key="5">
    <source>
        <dbReference type="EMBL" id="NYG97407.1"/>
    </source>
</evidence>
<dbReference type="EMBL" id="JACBZY010000001">
    <property type="protein sequence ID" value="NYG97407.1"/>
    <property type="molecule type" value="Genomic_DNA"/>
</dbReference>
<dbReference type="InterPro" id="IPR013736">
    <property type="entry name" value="Xaa-Pro_dipept_C"/>
</dbReference>
<feature type="chain" id="PRO_5032278584" description="Xaa-Pro dipeptidyl-peptidase C-terminal domain-containing protein" evidence="3">
    <location>
        <begin position="29"/>
        <end position="612"/>
    </location>
</feature>